<organism evidence="3 4">
    <name type="scientific">Actinocrispum wychmicini</name>
    <dbReference type="NCBI Taxonomy" id="1213861"/>
    <lineage>
        <taxon>Bacteria</taxon>
        <taxon>Bacillati</taxon>
        <taxon>Actinomycetota</taxon>
        <taxon>Actinomycetes</taxon>
        <taxon>Pseudonocardiales</taxon>
        <taxon>Pseudonocardiaceae</taxon>
        <taxon>Actinocrispum</taxon>
    </lineage>
</organism>
<gene>
    <name evidence="3" type="ORF">EV192_1011394</name>
</gene>
<feature type="chain" id="PRO_5020557858" evidence="1">
    <location>
        <begin position="25"/>
        <end position="328"/>
    </location>
</feature>
<evidence type="ECO:0000259" key="2">
    <source>
        <dbReference type="Pfam" id="PF12849"/>
    </source>
</evidence>
<keyword evidence="1" id="KW-0732">Signal</keyword>
<dbReference type="Gene3D" id="3.40.190.10">
    <property type="entry name" value="Periplasmic binding protein-like II"/>
    <property type="match status" value="2"/>
</dbReference>
<dbReference type="SUPFAM" id="SSF53850">
    <property type="entry name" value="Periplasmic binding protein-like II"/>
    <property type="match status" value="1"/>
</dbReference>
<reference evidence="3 4" key="1">
    <citation type="submission" date="2019-03" db="EMBL/GenBank/DDBJ databases">
        <title>Genomic Encyclopedia of Type Strains, Phase IV (KMG-IV): sequencing the most valuable type-strain genomes for metagenomic binning, comparative biology and taxonomic classification.</title>
        <authorList>
            <person name="Goeker M."/>
        </authorList>
    </citation>
    <scope>NUCLEOTIDE SEQUENCE [LARGE SCALE GENOMIC DNA]</scope>
    <source>
        <strain evidence="3 4">DSM 45934</strain>
    </source>
</reference>
<dbReference type="EMBL" id="SLWS01000001">
    <property type="protein sequence ID" value="TCO65602.1"/>
    <property type="molecule type" value="Genomic_DNA"/>
</dbReference>
<accession>A0A4R2K1N3</accession>
<dbReference type="Proteomes" id="UP000295680">
    <property type="component" value="Unassembled WGS sequence"/>
</dbReference>
<name>A0A4R2K1N3_9PSEU</name>
<dbReference type="Pfam" id="PF12849">
    <property type="entry name" value="PBP_like_2"/>
    <property type="match status" value="1"/>
</dbReference>
<dbReference type="InterPro" id="IPR024370">
    <property type="entry name" value="PBP_domain"/>
</dbReference>
<dbReference type="OrthoDB" id="3636760at2"/>
<keyword evidence="4" id="KW-1185">Reference proteome</keyword>
<comment type="caution">
    <text evidence="3">The sequence shown here is derived from an EMBL/GenBank/DDBJ whole genome shotgun (WGS) entry which is preliminary data.</text>
</comment>
<feature type="domain" description="PBP" evidence="2">
    <location>
        <begin position="21"/>
        <end position="238"/>
    </location>
</feature>
<proteinExistence type="predicted"/>
<evidence type="ECO:0000313" key="4">
    <source>
        <dbReference type="Proteomes" id="UP000295680"/>
    </source>
</evidence>
<evidence type="ECO:0000313" key="3">
    <source>
        <dbReference type="EMBL" id="TCO65602.1"/>
    </source>
</evidence>
<protein>
    <submittedName>
        <fullName evidence="3">ABC-type phosphate transport system substrate-binding protein</fullName>
    </submittedName>
</protein>
<sequence>MTTFKLAAAMSALLVLTGVGTADATQSATIVGLGSDTTETLFDSFAADYHRDPVVTYWATGSPTVTLKAGCAPIARPNGSSPGIRALATRQTAANGSPCIDFARSVAPRSPGAPADSVFYPIANDGLDWAANKVTNAPPTLTLRQVADILECDVTTWDQVGGTSHDTIQPYLPETGPGLANLLHIIAGIDHIGPCVGVSQQDDGTTPQVKDNPNALAFYSIGKYIGQAVYGIADVHGSLRLGNMDGAPPTVFNPGTGRVEVNYGQVPGVQGIPASFRIPEWLVVRKGADGTVPVSLRKFVSWVCGSPFARWDIQNHGFLVSPDCGVAS</sequence>
<feature type="signal peptide" evidence="1">
    <location>
        <begin position="1"/>
        <end position="24"/>
    </location>
</feature>
<dbReference type="AlphaFoldDB" id="A0A4R2K1N3"/>
<evidence type="ECO:0000256" key="1">
    <source>
        <dbReference type="SAM" id="SignalP"/>
    </source>
</evidence>
<dbReference type="RefSeq" id="WP_132112099.1">
    <property type="nucleotide sequence ID" value="NZ_SLWS01000001.1"/>
</dbReference>